<evidence type="ECO:0000256" key="7">
    <source>
        <dbReference type="ARBA" id="ARBA00023157"/>
    </source>
</evidence>
<keyword evidence="9" id="KW-0349">Heme</keyword>
<dbReference type="EMBL" id="CP042195">
    <property type="protein sequence ID" value="QDS74626.1"/>
    <property type="molecule type" value="Genomic_DNA"/>
</dbReference>
<keyword evidence="7 9" id="KW-1015">Disulfide bond</keyword>
<accession>A0A517LGC7</accession>
<feature type="region of interest" description="Disordered" evidence="10">
    <location>
        <begin position="102"/>
        <end position="141"/>
    </location>
</feature>
<evidence type="ECO:0000259" key="12">
    <source>
        <dbReference type="PROSITE" id="PS52012"/>
    </source>
</evidence>
<evidence type="ECO:0000256" key="9">
    <source>
        <dbReference type="PROSITE-ProRule" id="PRU01356"/>
    </source>
</evidence>
<dbReference type="GO" id="GO:0005576">
    <property type="term" value="C:extracellular region"/>
    <property type="evidence" value="ECO:0007669"/>
    <property type="project" value="UniProtKB-SubCell"/>
</dbReference>
<dbReference type="GO" id="GO:0098552">
    <property type="term" value="C:side of membrane"/>
    <property type="evidence" value="ECO:0007669"/>
    <property type="project" value="UniProtKB-KW"/>
</dbReference>
<keyword evidence="8" id="KW-0449">Lipoprotein</keyword>
<evidence type="ECO:0000256" key="2">
    <source>
        <dbReference type="ARBA" id="ARBA00004613"/>
    </source>
</evidence>
<feature type="domain" description="CFEM" evidence="12">
    <location>
        <begin position="1"/>
        <end position="115"/>
    </location>
</feature>
<evidence type="ECO:0000313" key="13">
    <source>
        <dbReference type="EMBL" id="QDS74626.1"/>
    </source>
</evidence>
<dbReference type="GO" id="GO:0046872">
    <property type="term" value="F:metal ion binding"/>
    <property type="evidence" value="ECO:0007669"/>
    <property type="project" value="UniProtKB-UniRule"/>
</dbReference>
<feature type="disulfide bond" evidence="9">
    <location>
        <begin position="38"/>
        <end position="45"/>
    </location>
</feature>
<reference evidence="13 14" key="1">
    <citation type="submission" date="2019-07" db="EMBL/GenBank/DDBJ databases">
        <title>Finished genome of Venturia effusa.</title>
        <authorList>
            <person name="Young C.A."/>
            <person name="Cox M.P."/>
            <person name="Ganley A.R.D."/>
            <person name="David W.J."/>
        </authorList>
    </citation>
    <scope>NUCLEOTIDE SEQUENCE [LARGE SCALE GENOMIC DNA]</scope>
    <source>
        <strain evidence="14">albino</strain>
    </source>
</reference>
<evidence type="ECO:0000313" key="14">
    <source>
        <dbReference type="Proteomes" id="UP000316270"/>
    </source>
</evidence>
<dbReference type="AlphaFoldDB" id="A0A517LGC7"/>
<dbReference type="Proteomes" id="UP000316270">
    <property type="component" value="Chromosome 11"/>
</dbReference>
<feature type="binding site" description="axial binding residue" evidence="9">
    <location>
        <position position="42"/>
    </location>
    <ligand>
        <name>heme</name>
        <dbReference type="ChEBI" id="CHEBI:30413"/>
    </ligand>
    <ligandPart>
        <name>Fe</name>
        <dbReference type="ChEBI" id="CHEBI:18248"/>
    </ligandPart>
</feature>
<feature type="disulfide bond" evidence="9">
    <location>
        <begin position="28"/>
        <end position="59"/>
    </location>
</feature>
<keyword evidence="4" id="KW-0964">Secreted</keyword>
<dbReference type="Pfam" id="PF05730">
    <property type="entry name" value="CFEM"/>
    <property type="match status" value="1"/>
</dbReference>
<keyword evidence="5" id="KW-0325">Glycoprotein</keyword>
<dbReference type="OrthoDB" id="3767534at2759"/>
<evidence type="ECO:0000256" key="5">
    <source>
        <dbReference type="ARBA" id="ARBA00022622"/>
    </source>
</evidence>
<evidence type="ECO:0000256" key="1">
    <source>
        <dbReference type="ARBA" id="ARBA00004589"/>
    </source>
</evidence>
<organism evidence="13 14">
    <name type="scientific">Venturia effusa</name>
    <dbReference type="NCBI Taxonomy" id="50376"/>
    <lineage>
        <taxon>Eukaryota</taxon>
        <taxon>Fungi</taxon>
        <taxon>Dikarya</taxon>
        <taxon>Ascomycota</taxon>
        <taxon>Pezizomycotina</taxon>
        <taxon>Dothideomycetes</taxon>
        <taxon>Pleosporomycetidae</taxon>
        <taxon>Venturiales</taxon>
        <taxon>Venturiaceae</taxon>
        <taxon>Venturia</taxon>
    </lineage>
</organism>
<keyword evidence="14" id="KW-1185">Reference proteome</keyword>
<feature type="disulfide bond" evidence="9">
    <location>
        <begin position="47"/>
        <end position="80"/>
    </location>
</feature>
<comment type="similarity">
    <text evidence="3">Belongs to the RBT5 family.</text>
</comment>
<proteinExistence type="inferred from homology"/>
<evidence type="ECO:0000256" key="4">
    <source>
        <dbReference type="ARBA" id="ARBA00022525"/>
    </source>
</evidence>
<dbReference type="InterPro" id="IPR008427">
    <property type="entry name" value="Extracellular_membr_CFEM_dom"/>
</dbReference>
<evidence type="ECO:0000256" key="6">
    <source>
        <dbReference type="ARBA" id="ARBA00022729"/>
    </source>
</evidence>
<sequence length="163" mass="16902">MKTSTIFALLFGLVSATQLAKRSCSTQCVEKVVQVGGCDANDFSCSCSRPGMIKQLQPCLEFACDTTALEDAKVAFVQKCQAAGVQVQFGEDHVTPGHHEMIRRDSVEEAGADSSERGTGTRARASATSGSPRPAQYTGGGVPREVAGSMLGLFAAVAAAAAI</sequence>
<keyword evidence="5" id="KW-0336">GPI-anchor</keyword>
<evidence type="ECO:0000256" key="3">
    <source>
        <dbReference type="ARBA" id="ARBA00010031"/>
    </source>
</evidence>
<protein>
    <recommendedName>
        <fullName evidence="12">CFEM domain-containing protein</fullName>
    </recommendedName>
</protein>
<keyword evidence="9" id="KW-0408">Iron</keyword>
<feature type="disulfide bond" evidence="9">
    <location>
        <begin position="24"/>
        <end position="64"/>
    </location>
</feature>
<feature type="chain" id="PRO_5021885374" description="CFEM domain-containing protein" evidence="11">
    <location>
        <begin position="17"/>
        <end position="163"/>
    </location>
</feature>
<gene>
    <name evidence="13" type="ORF">FKW77_009090</name>
</gene>
<evidence type="ECO:0000256" key="11">
    <source>
        <dbReference type="SAM" id="SignalP"/>
    </source>
</evidence>
<dbReference type="PROSITE" id="PS52012">
    <property type="entry name" value="CFEM"/>
    <property type="match status" value="1"/>
</dbReference>
<evidence type="ECO:0000256" key="10">
    <source>
        <dbReference type="SAM" id="MobiDB-lite"/>
    </source>
</evidence>
<evidence type="ECO:0000256" key="8">
    <source>
        <dbReference type="ARBA" id="ARBA00023288"/>
    </source>
</evidence>
<keyword evidence="5" id="KW-0472">Membrane</keyword>
<keyword evidence="9" id="KW-0479">Metal-binding</keyword>
<feature type="signal peptide" evidence="11">
    <location>
        <begin position="1"/>
        <end position="16"/>
    </location>
</feature>
<keyword evidence="6 11" id="KW-0732">Signal</keyword>
<name>A0A517LGC7_9PEZI</name>
<comment type="subcellular location">
    <subcellularLocation>
        <location evidence="1">Membrane</location>
        <topology evidence="1">Lipid-anchor</topology>
        <topology evidence="1">GPI-anchor</topology>
    </subcellularLocation>
    <subcellularLocation>
        <location evidence="2">Secreted</location>
    </subcellularLocation>
</comment>